<protein>
    <recommendedName>
        <fullName evidence="3">F-box domain-containing protein</fullName>
    </recommendedName>
</protein>
<keyword evidence="2" id="KW-1185">Reference proteome</keyword>
<proteinExistence type="predicted"/>
<dbReference type="EMBL" id="KN839853">
    <property type="protein sequence ID" value="KIJ62905.1"/>
    <property type="molecule type" value="Genomic_DNA"/>
</dbReference>
<dbReference type="Proteomes" id="UP000053820">
    <property type="component" value="Unassembled WGS sequence"/>
</dbReference>
<accession>A0A0C9VXD3</accession>
<reference evidence="1 2" key="1">
    <citation type="submission" date="2014-04" db="EMBL/GenBank/DDBJ databases">
        <title>Evolutionary Origins and Diversification of the Mycorrhizal Mutualists.</title>
        <authorList>
            <consortium name="DOE Joint Genome Institute"/>
            <consortium name="Mycorrhizal Genomics Consortium"/>
            <person name="Kohler A."/>
            <person name="Kuo A."/>
            <person name="Nagy L.G."/>
            <person name="Floudas D."/>
            <person name="Copeland A."/>
            <person name="Barry K.W."/>
            <person name="Cichocki N."/>
            <person name="Veneault-Fourrey C."/>
            <person name="LaButti K."/>
            <person name="Lindquist E.A."/>
            <person name="Lipzen A."/>
            <person name="Lundell T."/>
            <person name="Morin E."/>
            <person name="Murat C."/>
            <person name="Riley R."/>
            <person name="Ohm R."/>
            <person name="Sun H."/>
            <person name="Tunlid A."/>
            <person name="Henrissat B."/>
            <person name="Grigoriev I.V."/>
            <person name="Hibbett D.S."/>
            <person name="Martin F."/>
        </authorList>
    </citation>
    <scope>NUCLEOTIDE SEQUENCE [LARGE SCALE GENOMIC DNA]</scope>
    <source>
        <strain evidence="1 2">MD-312</strain>
    </source>
</reference>
<evidence type="ECO:0000313" key="1">
    <source>
        <dbReference type="EMBL" id="KIJ62905.1"/>
    </source>
</evidence>
<name>A0A0C9VXD3_9AGAM</name>
<dbReference type="Gene3D" id="3.80.10.10">
    <property type="entry name" value="Ribonuclease Inhibitor"/>
    <property type="match status" value="1"/>
</dbReference>
<gene>
    <name evidence="1" type="ORF">HYDPIDRAFT_30046</name>
</gene>
<evidence type="ECO:0008006" key="3">
    <source>
        <dbReference type="Google" id="ProtNLM"/>
    </source>
</evidence>
<dbReference type="OrthoDB" id="3219769at2759"/>
<dbReference type="HOGENOM" id="CLU_028125_0_0_1"/>
<organism evidence="1 2">
    <name type="scientific">Hydnomerulius pinastri MD-312</name>
    <dbReference type="NCBI Taxonomy" id="994086"/>
    <lineage>
        <taxon>Eukaryota</taxon>
        <taxon>Fungi</taxon>
        <taxon>Dikarya</taxon>
        <taxon>Basidiomycota</taxon>
        <taxon>Agaricomycotina</taxon>
        <taxon>Agaricomycetes</taxon>
        <taxon>Agaricomycetidae</taxon>
        <taxon>Boletales</taxon>
        <taxon>Boletales incertae sedis</taxon>
        <taxon>Leucogyrophana</taxon>
    </lineage>
</organism>
<evidence type="ECO:0000313" key="2">
    <source>
        <dbReference type="Proteomes" id="UP000053820"/>
    </source>
</evidence>
<dbReference type="AlphaFoldDB" id="A0A0C9VXD3"/>
<sequence length="523" mass="58611">MPGYGRDYSVAAGRSMRELLTDVAVLEDTEKHLLAHQRKTTLSLAETRLKPSSRRLRLREIQNPLALISRLPDEMLLYIFELAVYSQSTTSSWHVGQLVETTLSRVSCYWRNIVIRSPRLWARIIVTPDIHTDDIGIHLKRSGSRALDVEFIGWRDYMHSFLKPQHFDHILNTLLVSARRWRTIIVSDMCGALLTCLNHRLYDYPTLELPMLKRITFRAQRPEQSFYWSCLINQSIESLDAENVSLPATLAMSRPNALNITTLTHLTLRVRDGMPSARTGIDFSMFRLLSSSAPNLMHLALHGQPISVTIQDSPETDTALDLPGLRTLVLHPGTLTPRYLRGFIAAIKAPGLRRFELVFPDHEAPGEDISDLLIEPQSAKSIFPCLSTASLQNAVRRNTAGRFALAFQTVTQLQLAGSGTTALLVKCLKSPSPSNNAHQDTPRLNLEEMTLSSPSSATLHHLHAWARASHEIGQPVPRMVIQGPLRNDPLFPDLCNALRKHTHVVLVDVAMSSFKGTNGQFAD</sequence>
<dbReference type="Gene3D" id="1.20.1280.50">
    <property type="match status" value="1"/>
</dbReference>
<dbReference type="InterPro" id="IPR032675">
    <property type="entry name" value="LRR_dom_sf"/>
</dbReference>